<dbReference type="Proteomes" id="UP000007721">
    <property type="component" value="Chromosome"/>
</dbReference>
<reference evidence="1 2" key="1">
    <citation type="submission" date="2009-01" db="EMBL/GenBank/DDBJ databases">
        <title>Complete sequence of Geobacter sp. FRC-32.</title>
        <authorList>
            <consortium name="US DOE Joint Genome Institute"/>
            <person name="Lucas S."/>
            <person name="Copeland A."/>
            <person name="Lapidus A."/>
            <person name="Glavina del Rio T."/>
            <person name="Dalin E."/>
            <person name="Tice H."/>
            <person name="Bruce D."/>
            <person name="Goodwin L."/>
            <person name="Pitluck S."/>
            <person name="Saunders E."/>
            <person name="Brettin T."/>
            <person name="Detter J.C."/>
            <person name="Han C."/>
            <person name="Larimer F."/>
            <person name="Land M."/>
            <person name="Hauser L."/>
            <person name="Kyrpides N."/>
            <person name="Ovchinnikova G."/>
            <person name="Kostka J."/>
            <person name="Richardson P."/>
        </authorList>
    </citation>
    <scope>NUCLEOTIDE SEQUENCE [LARGE SCALE GENOMIC DNA]</scope>
    <source>
        <strain evidence="2">DSM 22248 / JCM 15807 / FRC-32</strain>
    </source>
</reference>
<organism evidence="1 2">
    <name type="scientific">Geotalea daltonii (strain DSM 22248 / JCM 15807 / FRC-32)</name>
    <name type="common">Geobacter daltonii</name>
    <dbReference type="NCBI Taxonomy" id="316067"/>
    <lineage>
        <taxon>Bacteria</taxon>
        <taxon>Pseudomonadati</taxon>
        <taxon>Thermodesulfobacteriota</taxon>
        <taxon>Desulfuromonadia</taxon>
        <taxon>Geobacterales</taxon>
        <taxon>Geobacteraceae</taxon>
        <taxon>Geotalea</taxon>
    </lineage>
</organism>
<dbReference type="InterPro" id="IPR018743">
    <property type="entry name" value="DUF2292"/>
</dbReference>
<gene>
    <name evidence="1" type="ordered locus">Geob_1655</name>
</gene>
<keyword evidence="2" id="KW-1185">Reference proteome</keyword>
<dbReference type="STRING" id="316067.Geob_1655"/>
<evidence type="ECO:0000313" key="2">
    <source>
        <dbReference type="Proteomes" id="UP000007721"/>
    </source>
</evidence>
<proteinExistence type="predicted"/>
<protein>
    <recommendedName>
        <fullName evidence="3">DUF2292 domain-containing protein</fullName>
    </recommendedName>
</protein>
<dbReference type="HOGENOM" id="CLU_198116_4_0_7"/>
<name>B9M632_GEODF</name>
<accession>B9M632</accession>
<dbReference type="EMBL" id="CP001390">
    <property type="protein sequence ID" value="ACM20013.1"/>
    <property type="molecule type" value="Genomic_DNA"/>
</dbReference>
<dbReference type="OrthoDB" id="1684946at2"/>
<dbReference type="Pfam" id="PF10055">
    <property type="entry name" value="DUF2292"/>
    <property type="match status" value="1"/>
</dbReference>
<evidence type="ECO:0000313" key="1">
    <source>
        <dbReference type="EMBL" id="ACM20013.1"/>
    </source>
</evidence>
<dbReference type="AlphaFoldDB" id="B9M632"/>
<dbReference type="KEGG" id="geo:Geob_1655"/>
<evidence type="ECO:0008006" key="3">
    <source>
        <dbReference type="Google" id="ProtNLM"/>
    </source>
</evidence>
<sequence length="55" mass="6317">MQNNGEGSGRQLWSIELEEKVKDSLASIRFGTLTLIIQDGKVIRMDRNEKIRLTQ</sequence>